<feature type="transmembrane region" description="Helical" evidence="1">
    <location>
        <begin position="134"/>
        <end position="160"/>
    </location>
</feature>
<accession>A0A8T7M2G9</accession>
<reference evidence="2 4" key="1">
    <citation type="submission" date="2020-06" db="EMBL/GenBank/DDBJ databases">
        <title>Anoxygenic phototrophic Chloroflexota member uses a Type I reaction center.</title>
        <authorList>
            <person name="Tsuji J.M."/>
            <person name="Shaw N.A."/>
            <person name="Nagashima S."/>
            <person name="Venkiteswaran J."/>
            <person name="Schiff S.L."/>
            <person name="Hanada S."/>
            <person name="Tank M."/>
            <person name="Neufeld J.D."/>
        </authorList>
    </citation>
    <scope>NUCLEOTIDE SEQUENCE [LARGE SCALE GENOMIC DNA]</scope>
    <source>
        <strain evidence="2">L227-S17</strain>
    </source>
</reference>
<dbReference type="InterPro" id="IPR036259">
    <property type="entry name" value="MFS_trans_sf"/>
</dbReference>
<dbReference type="Gene3D" id="1.20.1250.20">
    <property type="entry name" value="MFS general substrate transporter like domains"/>
    <property type="match status" value="1"/>
</dbReference>
<dbReference type="EMBL" id="CP128399">
    <property type="protein sequence ID" value="WJW66009.1"/>
    <property type="molecule type" value="Genomic_DNA"/>
</dbReference>
<keyword evidence="1" id="KW-1133">Transmembrane helix</keyword>
<dbReference type="EMBL" id="JACATZ010000001">
    <property type="protein sequence ID" value="NWJ46639.1"/>
    <property type="molecule type" value="Genomic_DNA"/>
</dbReference>
<feature type="transmembrane region" description="Helical" evidence="1">
    <location>
        <begin position="66"/>
        <end position="91"/>
    </location>
</feature>
<gene>
    <name evidence="2" type="ORF">HXX08_12230</name>
    <name evidence="3" type="ORF">OZ401_001791</name>
</gene>
<dbReference type="RefSeq" id="WP_341467894.1">
    <property type="nucleotide sequence ID" value="NZ_CP128399.1"/>
</dbReference>
<keyword evidence="1" id="KW-0812">Transmembrane</keyword>
<dbReference type="Proteomes" id="UP001431572">
    <property type="component" value="Chromosome 1"/>
</dbReference>
<reference evidence="3" key="2">
    <citation type="journal article" date="2024" name="Nature">
        <title>Anoxygenic phototroph of the Chloroflexota uses a type I reaction centre.</title>
        <authorList>
            <person name="Tsuji J.M."/>
            <person name="Shaw N.A."/>
            <person name="Nagashima S."/>
            <person name="Venkiteswaran J.J."/>
            <person name="Schiff S.L."/>
            <person name="Watanabe T."/>
            <person name="Fukui M."/>
            <person name="Hanada S."/>
            <person name="Tank M."/>
            <person name="Neufeld J.D."/>
        </authorList>
    </citation>
    <scope>NUCLEOTIDE SEQUENCE</scope>
    <source>
        <strain evidence="3">L227-S17</strain>
    </source>
</reference>
<organism evidence="2 4">
    <name type="scientific">Candidatus Chlorohelix allophototropha</name>
    <dbReference type="NCBI Taxonomy" id="3003348"/>
    <lineage>
        <taxon>Bacteria</taxon>
        <taxon>Bacillati</taxon>
        <taxon>Chloroflexota</taxon>
        <taxon>Chloroflexia</taxon>
        <taxon>Candidatus Chloroheliales</taxon>
        <taxon>Candidatus Chloroheliaceae</taxon>
        <taxon>Candidatus Chlorohelix</taxon>
    </lineage>
</organism>
<dbReference type="AlphaFoldDB" id="A0A8T7M2G9"/>
<dbReference type="SUPFAM" id="SSF103473">
    <property type="entry name" value="MFS general substrate transporter"/>
    <property type="match status" value="1"/>
</dbReference>
<evidence type="ECO:0000313" key="2">
    <source>
        <dbReference type="EMBL" id="NWJ46639.1"/>
    </source>
</evidence>
<evidence type="ECO:0000313" key="4">
    <source>
        <dbReference type="Proteomes" id="UP000521676"/>
    </source>
</evidence>
<keyword evidence="1" id="KW-0472">Membrane</keyword>
<keyword evidence="5" id="KW-1185">Reference proteome</keyword>
<dbReference type="Proteomes" id="UP000521676">
    <property type="component" value="Unassembled WGS sequence"/>
</dbReference>
<name>A0A8T7M2G9_9CHLR</name>
<evidence type="ECO:0000313" key="3">
    <source>
        <dbReference type="EMBL" id="WJW66009.1"/>
    </source>
</evidence>
<protein>
    <submittedName>
        <fullName evidence="2">Uncharacterized protein</fullName>
    </submittedName>
</protein>
<sequence length="163" mass="18286">MASKRIEEIIEYIRQTDATYTREAINQALKERGYSAEEISNGWKDAEKLKEPRAEPRISLVKAKSFWLALFGFLLGVPIFTALFAILGALLSNNSPYSIMAPLLGALFVLIVLIWVVSYITGHWKDNMVVSRGLLTGLVLTIVLPFIPFFIVAGICTTYSNWK</sequence>
<proteinExistence type="predicted"/>
<evidence type="ECO:0000313" key="5">
    <source>
        <dbReference type="Proteomes" id="UP001431572"/>
    </source>
</evidence>
<evidence type="ECO:0000256" key="1">
    <source>
        <dbReference type="SAM" id="Phobius"/>
    </source>
</evidence>
<feature type="transmembrane region" description="Helical" evidence="1">
    <location>
        <begin position="97"/>
        <end position="122"/>
    </location>
</feature>